<feature type="region of interest" description="Disordered" evidence="1">
    <location>
        <begin position="247"/>
        <end position="269"/>
    </location>
</feature>
<feature type="compositionally biased region" description="Polar residues" evidence="1">
    <location>
        <begin position="247"/>
        <end position="256"/>
    </location>
</feature>
<dbReference type="GeneID" id="67027197"/>
<accession>A0A8H8SSL2</accession>
<feature type="compositionally biased region" description="Basic residues" evidence="1">
    <location>
        <begin position="1"/>
        <end position="12"/>
    </location>
</feature>
<dbReference type="KEGG" id="rsx:RhiXN_04918"/>
<dbReference type="RefSeq" id="XP_043177153.1">
    <property type="nucleotide sequence ID" value="XM_043324734.1"/>
</dbReference>
<protein>
    <submittedName>
        <fullName evidence="2">Uncharacterized protein</fullName>
    </submittedName>
</protein>
<feature type="region of interest" description="Disordered" evidence="1">
    <location>
        <begin position="1"/>
        <end position="20"/>
    </location>
</feature>
<evidence type="ECO:0000313" key="3">
    <source>
        <dbReference type="Proteomes" id="UP000650533"/>
    </source>
</evidence>
<name>A0A8H8SSL2_9AGAM</name>
<evidence type="ECO:0000313" key="2">
    <source>
        <dbReference type="EMBL" id="QRW16916.1"/>
    </source>
</evidence>
<proteinExistence type="predicted"/>
<sequence>MAPRVCQKHKGSNKSCRDNNTDNIDKEAAAETSQGACPLTSKETNAMLITAVNCNPWGKEHGNIGNTWDEVANVVGNSMSVTWKFTTAVIKKKVNKCIDLHKGHKPQTQFSNSETGIYHSQIDLICGLKETAERKKEQGVVEKSNQAACIGNPSSPPASLPIDPDVGLDHTTCSNKTTPSSPRCSQQLDLVIEALENVTKAENTQHGILIAANENNSECFMELAQGMQVVAQAQVESNQLTQELTSQNWPAATTSKHACDSATIPEEAP</sequence>
<evidence type="ECO:0000256" key="1">
    <source>
        <dbReference type="SAM" id="MobiDB-lite"/>
    </source>
</evidence>
<organism evidence="2 3">
    <name type="scientific">Rhizoctonia solani</name>
    <dbReference type="NCBI Taxonomy" id="456999"/>
    <lineage>
        <taxon>Eukaryota</taxon>
        <taxon>Fungi</taxon>
        <taxon>Dikarya</taxon>
        <taxon>Basidiomycota</taxon>
        <taxon>Agaricomycotina</taxon>
        <taxon>Agaricomycetes</taxon>
        <taxon>Cantharellales</taxon>
        <taxon>Ceratobasidiaceae</taxon>
        <taxon>Rhizoctonia</taxon>
    </lineage>
</organism>
<dbReference type="EMBL" id="CP059659">
    <property type="protein sequence ID" value="QRW16916.1"/>
    <property type="molecule type" value="Genomic_DNA"/>
</dbReference>
<reference evidence="2" key="1">
    <citation type="submission" date="2020-05" db="EMBL/GenBank/DDBJ databases">
        <title>Evolutionary and genomic comparisons of hybrid uninucleate and nonhybrid Rhizoctonia fungi.</title>
        <authorList>
            <person name="Li C."/>
            <person name="Chen X."/>
        </authorList>
    </citation>
    <scope>NUCLEOTIDE SEQUENCE</scope>
    <source>
        <strain evidence="2">AG-1 IA</strain>
    </source>
</reference>
<dbReference type="Proteomes" id="UP000650533">
    <property type="component" value="Chromosome 2"/>
</dbReference>
<dbReference type="AlphaFoldDB" id="A0A8H8SSL2"/>
<gene>
    <name evidence="2" type="ORF">RhiXN_04918</name>
</gene>